<feature type="transmembrane region" description="Helical" evidence="1">
    <location>
        <begin position="151"/>
        <end position="171"/>
    </location>
</feature>
<evidence type="ECO:0000259" key="2">
    <source>
        <dbReference type="Pfam" id="PF09990"/>
    </source>
</evidence>
<feature type="transmembrane region" description="Helical" evidence="1">
    <location>
        <begin position="57"/>
        <end position="75"/>
    </location>
</feature>
<sequence length="184" mass="19371">MPRYRIVTDTLAALSRKPLVEKLARVLDPVADDLESHREMYDTLTGESLTGHPIHPALVHFPIGITMGAAALEIVGLGRFTAATTVLSGITVATALPTAVTGLAEWTRGRPDTRQRHVGALHAMAASAGTTLSLLSFVLRLMRAHGAARIFLFGAAGAYGVAGFIGGDLVYGRDLAQDGDEEAV</sequence>
<dbReference type="Pfam" id="PF09990">
    <property type="entry name" value="DUF2231"/>
    <property type="match status" value="1"/>
</dbReference>
<reference evidence="3 4" key="1">
    <citation type="submission" date="2018-10" db="EMBL/GenBank/DDBJ databases">
        <title>Tessaracoccus antarcticuss sp. nov., isolated from sediment.</title>
        <authorList>
            <person name="Zhou L.Y."/>
            <person name="Du Z.J."/>
        </authorList>
    </citation>
    <scope>NUCLEOTIDE SEQUENCE [LARGE SCALE GENOMIC DNA]</scope>
    <source>
        <strain evidence="3 4">JDX10</strain>
    </source>
</reference>
<dbReference type="Proteomes" id="UP000275256">
    <property type="component" value="Unassembled WGS sequence"/>
</dbReference>
<feature type="transmembrane region" description="Helical" evidence="1">
    <location>
        <begin position="120"/>
        <end position="139"/>
    </location>
</feature>
<feature type="transmembrane region" description="Helical" evidence="1">
    <location>
        <begin position="82"/>
        <end position="100"/>
    </location>
</feature>
<evidence type="ECO:0000313" key="4">
    <source>
        <dbReference type="Proteomes" id="UP000275256"/>
    </source>
</evidence>
<proteinExistence type="predicted"/>
<dbReference type="EMBL" id="REFW01000002">
    <property type="protein sequence ID" value="RMB60136.1"/>
    <property type="molecule type" value="Genomic_DNA"/>
</dbReference>
<organism evidence="3 4">
    <name type="scientific">Tessaracoccus antarcticus</name>
    <dbReference type="NCBI Taxonomy" id="2479848"/>
    <lineage>
        <taxon>Bacteria</taxon>
        <taxon>Bacillati</taxon>
        <taxon>Actinomycetota</taxon>
        <taxon>Actinomycetes</taxon>
        <taxon>Propionibacteriales</taxon>
        <taxon>Propionibacteriaceae</taxon>
        <taxon>Tessaracoccus</taxon>
    </lineage>
</organism>
<keyword evidence="1" id="KW-0812">Transmembrane</keyword>
<keyword evidence="4" id="KW-1185">Reference proteome</keyword>
<dbReference type="AlphaFoldDB" id="A0A3M0GS50"/>
<evidence type="ECO:0000313" key="3">
    <source>
        <dbReference type="EMBL" id="RMB60136.1"/>
    </source>
</evidence>
<dbReference type="RefSeq" id="WP_121901616.1">
    <property type="nucleotide sequence ID" value="NZ_REFW01000002.1"/>
</dbReference>
<dbReference type="OrthoDB" id="9795104at2"/>
<comment type="caution">
    <text evidence="3">The sequence shown here is derived from an EMBL/GenBank/DDBJ whole genome shotgun (WGS) entry which is preliminary data.</text>
</comment>
<keyword evidence="1" id="KW-1133">Transmembrane helix</keyword>
<keyword evidence="1" id="KW-0472">Membrane</keyword>
<protein>
    <recommendedName>
        <fullName evidence="2">DUF2231 domain-containing protein</fullName>
    </recommendedName>
</protein>
<gene>
    <name evidence="3" type="ORF">EAX62_10610</name>
</gene>
<accession>A0A3M0GS50</accession>
<name>A0A3M0GS50_9ACTN</name>
<feature type="domain" description="DUF2231" evidence="2">
    <location>
        <begin position="51"/>
        <end position="173"/>
    </location>
</feature>
<evidence type="ECO:0000256" key="1">
    <source>
        <dbReference type="SAM" id="Phobius"/>
    </source>
</evidence>
<dbReference type="InterPro" id="IPR019251">
    <property type="entry name" value="DUF2231_TM"/>
</dbReference>